<protein>
    <recommendedName>
        <fullName evidence="10">RRM domain-containing protein</fullName>
    </recommendedName>
</protein>
<dbReference type="InterPro" id="IPR035979">
    <property type="entry name" value="RBD_domain_sf"/>
</dbReference>
<dbReference type="AlphaFoldDB" id="A0AAU9SMY0"/>
<dbReference type="SMART" id="SM00360">
    <property type="entry name" value="RRM"/>
    <property type="match status" value="3"/>
</dbReference>
<reference evidence="11 12" key="1">
    <citation type="submission" date="2022-03" db="EMBL/GenBank/DDBJ databases">
        <authorList>
            <person name="Nunn A."/>
            <person name="Chopra R."/>
            <person name="Nunn A."/>
            <person name="Contreras Garrido A."/>
        </authorList>
    </citation>
    <scope>NUCLEOTIDE SEQUENCE [LARGE SCALE GENOMIC DNA]</scope>
</reference>
<evidence type="ECO:0000256" key="6">
    <source>
        <dbReference type="ARBA" id="ARBA00057395"/>
    </source>
</evidence>
<evidence type="ECO:0000313" key="11">
    <source>
        <dbReference type="EMBL" id="CAH2069926.1"/>
    </source>
</evidence>
<proteinExistence type="inferred from homology"/>
<feature type="domain" description="RRM" evidence="10">
    <location>
        <begin position="80"/>
        <end position="160"/>
    </location>
</feature>
<dbReference type="PANTHER" id="PTHR47640:SF6">
    <property type="entry name" value="POLYADENYLATE-BINDING PROTEIN RBP45A"/>
    <property type="match status" value="1"/>
</dbReference>
<dbReference type="Pfam" id="PF00076">
    <property type="entry name" value="RRM_1"/>
    <property type="match status" value="3"/>
</dbReference>
<dbReference type="FunFam" id="3.30.70.330:FF:000405">
    <property type="entry name" value="polyadenylate-binding protein RBP45"/>
    <property type="match status" value="1"/>
</dbReference>
<dbReference type="InterPro" id="IPR012677">
    <property type="entry name" value="Nucleotide-bd_a/b_plait_sf"/>
</dbReference>
<dbReference type="GO" id="GO:0005634">
    <property type="term" value="C:nucleus"/>
    <property type="evidence" value="ECO:0007669"/>
    <property type="project" value="UniProtKB-SubCell"/>
</dbReference>
<feature type="compositionally biased region" description="Low complexity" evidence="9">
    <location>
        <begin position="395"/>
        <end position="410"/>
    </location>
</feature>
<dbReference type="PANTHER" id="PTHR47640">
    <property type="entry name" value="TRNA SELENOCYSTEINE 1-ASSOCIATED PROTEIN 1-RELATED-RELATED"/>
    <property type="match status" value="1"/>
</dbReference>
<comment type="function">
    <text evidence="6">Heterogeneous nuclear ribonucleoprotein (hnRNP)-protein binding the poly(A) tail of mRNA and probably involved in some steps of pre-mRNA maturation.</text>
</comment>
<feature type="region of interest" description="Disordered" evidence="9">
    <location>
        <begin position="345"/>
        <end position="410"/>
    </location>
</feature>
<name>A0AAU9SMY0_THLAR</name>
<evidence type="ECO:0000256" key="5">
    <source>
        <dbReference type="ARBA" id="ARBA00023242"/>
    </source>
</evidence>
<evidence type="ECO:0000256" key="1">
    <source>
        <dbReference type="ARBA" id="ARBA00004123"/>
    </source>
</evidence>
<evidence type="ECO:0000259" key="10">
    <source>
        <dbReference type="PROSITE" id="PS50102"/>
    </source>
</evidence>
<dbReference type="GO" id="GO:0006397">
    <property type="term" value="P:mRNA processing"/>
    <property type="evidence" value="ECO:0007669"/>
    <property type="project" value="UniProtKB-KW"/>
</dbReference>
<dbReference type="EMBL" id="OU466862">
    <property type="protein sequence ID" value="CAH2069926.1"/>
    <property type="molecule type" value="Genomic_DNA"/>
</dbReference>
<keyword evidence="4 8" id="KW-0694">RNA-binding</keyword>
<evidence type="ECO:0000256" key="9">
    <source>
        <dbReference type="SAM" id="MobiDB-lite"/>
    </source>
</evidence>
<evidence type="ECO:0000313" key="12">
    <source>
        <dbReference type="Proteomes" id="UP000836841"/>
    </source>
</evidence>
<dbReference type="Gene3D" id="3.30.70.330">
    <property type="match status" value="3"/>
</dbReference>
<dbReference type="SUPFAM" id="SSF54928">
    <property type="entry name" value="RNA-binding domain, RBD"/>
    <property type="match status" value="2"/>
</dbReference>
<feature type="domain" description="RRM" evidence="10">
    <location>
        <begin position="279"/>
        <end position="351"/>
    </location>
</feature>
<evidence type="ECO:0000256" key="8">
    <source>
        <dbReference type="PROSITE-ProRule" id="PRU00176"/>
    </source>
</evidence>
<dbReference type="PROSITE" id="PS50102">
    <property type="entry name" value="RRM"/>
    <property type="match status" value="3"/>
</dbReference>
<accession>A0AAU9SMY0</accession>
<gene>
    <name evidence="11" type="ORF">TAV2_LOCUS22032</name>
</gene>
<dbReference type="GO" id="GO:0005829">
    <property type="term" value="C:cytosol"/>
    <property type="evidence" value="ECO:0007669"/>
    <property type="project" value="TreeGrafter"/>
</dbReference>
<feature type="compositionally biased region" description="Low complexity" evidence="9">
    <location>
        <begin position="366"/>
        <end position="380"/>
    </location>
</feature>
<feature type="domain" description="RRM" evidence="10">
    <location>
        <begin position="173"/>
        <end position="252"/>
    </location>
</feature>
<feature type="compositionally biased region" description="Low complexity" evidence="9">
    <location>
        <begin position="19"/>
        <end position="45"/>
    </location>
</feature>
<dbReference type="InterPro" id="IPR000504">
    <property type="entry name" value="RRM_dom"/>
</dbReference>
<feature type="compositionally biased region" description="Low complexity" evidence="9">
    <location>
        <begin position="52"/>
        <end position="71"/>
    </location>
</feature>
<evidence type="ECO:0000256" key="4">
    <source>
        <dbReference type="ARBA" id="ARBA00022884"/>
    </source>
</evidence>
<keyword evidence="5" id="KW-0539">Nucleus</keyword>
<feature type="compositionally biased region" description="Polar residues" evidence="9">
    <location>
        <begin position="345"/>
        <end position="365"/>
    </location>
</feature>
<comment type="similarity">
    <text evidence="7">Belongs to the polyadenylate-binding RBP45 family.</text>
</comment>
<evidence type="ECO:0000256" key="3">
    <source>
        <dbReference type="ARBA" id="ARBA00022737"/>
    </source>
</evidence>
<evidence type="ECO:0000256" key="7">
    <source>
        <dbReference type="ARBA" id="ARBA00061708"/>
    </source>
</evidence>
<dbReference type="InterPro" id="IPR050825">
    <property type="entry name" value="RBM42_RBP45_47-like"/>
</dbReference>
<keyword evidence="3" id="KW-0677">Repeat</keyword>
<feature type="region of interest" description="Disordered" evidence="9">
    <location>
        <begin position="1"/>
        <end position="78"/>
    </location>
</feature>
<dbReference type="Proteomes" id="UP000836841">
    <property type="component" value="Chromosome 6"/>
</dbReference>
<dbReference type="CDD" id="cd12344">
    <property type="entry name" value="RRM1_SECp43_like"/>
    <property type="match status" value="1"/>
</dbReference>
<organism evidence="11 12">
    <name type="scientific">Thlaspi arvense</name>
    <name type="common">Field penny-cress</name>
    <dbReference type="NCBI Taxonomy" id="13288"/>
    <lineage>
        <taxon>Eukaryota</taxon>
        <taxon>Viridiplantae</taxon>
        <taxon>Streptophyta</taxon>
        <taxon>Embryophyta</taxon>
        <taxon>Tracheophyta</taxon>
        <taxon>Spermatophyta</taxon>
        <taxon>Magnoliopsida</taxon>
        <taxon>eudicotyledons</taxon>
        <taxon>Gunneridae</taxon>
        <taxon>Pentapetalae</taxon>
        <taxon>rosids</taxon>
        <taxon>malvids</taxon>
        <taxon>Brassicales</taxon>
        <taxon>Brassicaceae</taxon>
        <taxon>Thlaspideae</taxon>
        <taxon>Thlaspi</taxon>
    </lineage>
</organism>
<comment type="subcellular location">
    <subcellularLocation>
        <location evidence="1">Nucleus</location>
    </subcellularLocation>
</comment>
<dbReference type="GO" id="GO:0003729">
    <property type="term" value="F:mRNA binding"/>
    <property type="evidence" value="ECO:0007669"/>
    <property type="project" value="InterPro"/>
</dbReference>
<evidence type="ECO:0000256" key="2">
    <source>
        <dbReference type="ARBA" id="ARBA00022664"/>
    </source>
</evidence>
<keyword evidence="2" id="KW-0507">mRNA processing</keyword>
<dbReference type="FunFam" id="3.30.70.330:FF:000236">
    <property type="entry name" value="Polyadenylate-binding protein RBP45C"/>
    <property type="match status" value="1"/>
</dbReference>
<sequence length="410" mass="45134">MMQQPPSNAAGAGQIPSDQQAYHQQQQQQWMMMQQQQQQQLQQGQPPAGWNQQSAPSQGQQQQQHYGAGSQNPGSDGEIRSLWIGDLLPWMDESYIMSIFAQTCEAQSAKVIRNKQSGQCEGYGFIEFASHAAAERVLQTYNGAQMPNCEQTFRLNWAQAGAGERRQTEGPDYTIFVGDLAPEVTDYTLTETFTSAYASVKGAKVVTDRTTGRSKGYGFVRFADEGEQVRAMTEMNGQYCSTRPMRIGPAANKKPLGMQQGMYQDPQGGNPGDSDLSNTTIFVGALDASVTDDELKSVFGQFGELVHVKIPPGKRCGFVQFANRACAEHALSMLNGSQLGGQSIRLSWGRSPNKQSQPDQAQYNSGYYGYAPQQQGYEPYGYGGPPPRPQDPSAYYAGYTGYGNYQQQRQ</sequence>
<keyword evidence="12" id="KW-1185">Reference proteome</keyword>
<dbReference type="CDD" id="cd12345">
    <property type="entry name" value="RRM2_SECp43_like"/>
    <property type="match status" value="1"/>
</dbReference>
<dbReference type="FunFam" id="3.30.70.330:FF:000103">
    <property type="entry name" value="Polyadenylate-binding protein RBP47B"/>
    <property type="match status" value="1"/>
</dbReference>